<evidence type="ECO:0000256" key="8">
    <source>
        <dbReference type="SAM" id="Phobius"/>
    </source>
</evidence>
<feature type="compositionally biased region" description="Polar residues" evidence="7">
    <location>
        <begin position="166"/>
        <end position="184"/>
    </location>
</feature>
<proteinExistence type="inferred from homology"/>
<comment type="caution">
    <text evidence="10">The sequence shown here is derived from an EMBL/GenBank/DDBJ whole genome shotgun (WGS) entry which is preliminary data.</text>
</comment>
<dbReference type="GO" id="GO:0005886">
    <property type="term" value="C:plasma membrane"/>
    <property type="evidence" value="ECO:0007669"/>
    <property type="project" value="TreeGrafter"/>
</dbReference>
<feature type="region of interest" description="Disordered" evidence="7">
    <location>
        <begin position="165"/>
        <end position="227"/>
    </location>
</feature>
<dbReference type="PIRSF" id="PIRSF019693">
    <property type="entry name" value="VAMP-associated"/>
    <property type="match status" value="1"/>
</dbReference>
<accession>A0A166QWH2</accession>
<dbReference type="PANTHER" id="PTHR10809">
    <property type="entry name" value="VESICLE-ASSOCIATED MEMBRANE PROTEIN-ASSOCIATED PROTEIN"/>
    <property type="match status" value="1"/>
</dbReference>
<keyword evidence="6" id="KW-0175">Coiled coil</keyword>
<dbReference type="Pfam" id="PF00635">
    <property type="entry name" value="Motile_Sperm"/>
    <property type="match status" value="1"/>
</dbReference>
<keyword evidence="5 8" id="KW-0472">Membrane</keyword>
<feature type="compositionally biased region" description="Polar residues" evidence="7">
    <location>
        <begin position="193"/>
        <end position="202"/>
    </location>
</feature>
<feature type="coiled-coil region" evidence="6">
    <location>
        <begin position="244"/>
        <end position="271"/>
    </location>
</feature>
<evidence type="ECO:0000259" key="9">
    <source>
        <dbReference type="PROSITE" id="PS50202"/>
    </source>
</evidence>
<protein>
    <submittedName>
        <fullName evidence="10">Msp domain-containing protein</fullName>
    </submittedName>
</protein>
<dbReference type="STRING" id="1573173.A0A166QWH2"/>
<evidence type="ECO:0000256" key="3">
    <source>
        <dbReference type="ARBA" id="ARBA00022692"/>
    </source>
</evidence>
<dbReference type="GO" id="GO:0033149">
    <property type="term" value="F:FFAT motif binding"/>
    <property type="evidence" value="ECO:0007669"/>
    <property type="project" value="TreeGrafter"/>
</dbReference>
<evidence type="ECO:0000313" key="10">
    <source>
        <dbReference type="EMBL" id="KZL68439.1"/>
    </source>
</evidence>
<evidence type="ECO:0000256" key="4">
    <source>
        <dbReference type="ARBA" id="ARBA00022989"/>
    </source>
</evidence>
<feature type="transmembrane region" description="Helical" evidence="8">
    <location>
        <begin position="302"/>
        <end position="321"/>
    </location>
</feature>
<feature type="domain" description="MSP" evidence="9">
    <location>
        <begin position="19"/>
        <end position="161"/>
    </location>
</feature>
<evidence type="ECO:0000256" key="7">
    <source>
        <dbReference type="SAM" id="MobiDB-lite"/>
    </source>
</evidence>
<evidence type="ECO:0000256" key="6">
    <source>
        <dbReference type="SAM" id="Coils"/>
    </source>
</evidence>
<dbReference type="AlphaFoldDB" id="A0A166QWH2"/>
<dbReference type="InterPro" id="IPR013783">
    <property type="entry name" value="Ig-like_fold"/>
</dbReference>
<name>A0A166QWH2_COLIC</name>
<feature type="non-terminal residue" evidence="10">
    <location>
        <position position="1"/>
    </location>
</feature>
<evidence type="ECO:0000256" key="5">
    <source>
        <dbReference type="ARBA" id="ARBA00023136"/>
    </source>
</evidence>
<organism evidence="10 11">
    <name type="scientific">Colletotrichum incanum</name>
    <name type="common">Soybean anthracnose fungus</name>
    <dbReference type="NCBI Taxonomy" id="1573173"/>
    <lineage>
        <taxon>Eukaryota</taxon>
        <taxon>Fungi</taxon>
        <taxon>Dikarya</taxon>
        <taxon>Ascomycota</taxon>
        <taxon>Pezizomycotina</taxon>
        <taxon>Sordariomycetes</taxon>
        <taxon>Hypocreomycetidae</taxon>
        <taxon>Glomerellales</taxon>
        <taxon>Glomerellaceae</taxon>
        <taxon>Colletotrichum</taxon>
        <taxon>Colletotrichum spaethianum species complex</taxon>
    </lineage>
</organism>
<dbReference type="GO" id="GO:0061817">
    <property type="term" value="P:endoplasmic reticulum-plasma membrane tethering"/>
    <property type="evidence" value="ECO:0007669"/>
    <property type="project" value="TreeGrafter"/>
</dbReference>
<evidence type="ECO:0000313" key="11">
    <source>
        <dbReference type="Proteomes" id="UP000076584"/>
    </source>
</evidence>
<feature type="compositionally biased region" description="Low complexity" evidence="7">
    <location>
        <begin position="205"/>
        <end position="221"/>
    </location>
</feature>
<comment type="similarity">
    <text evidence="2">Belongs to the VAMP-associated protein (VAP) (TC 9.B.17) family.</text>
</comment>
<sequence>LYPKLLHHPPKPPRTLTMSVDIEPSELSFRRPFTVEVAQILRIKNPNQSPIAFKVKTTAPKQYCVRPNSGRVEPGQDVEVTVLLQAMKQEPPLDTKCRDKFLVQSVPITADKEFASIANIVRSDPITRSENVAHRLIKPGKQLDQTDKSSVIERKIRVNWLAAEDQSPNASDASAVASTPNRHSVVNGDHTPDVSNVYSSPGQEADGSGSPSASAARPSTSDVKDDTVSEKAQSTVSAASHVVANTAQATYDELKQKLSQAEAKIASLQDTSGLRQRVKTESEKLPSTQEAAAAVRQGVDGVSVQVVAILCLLSFLLAYFFF</sequence>
<dbReference type="PANTHER" id="PTHR10809:SF6">
    <property type="entry name" value="AT11025P-RELATED"/>
    <property type="match status" value="1"/>
</dbReference>
<evidence type="ECO:0000256" key="2">
    <source>
        <dbReference type="ARBA" id="ARBA00008932"/>
    </source>
</evidence>
<dbReference type="InterPro" id="IPR000535">
    <property type="entry name" value="MSP_dom"/>
</dbReference>
<dbReference type="GO" id="GO:0090158">
    <property type="term" value="P:endoplasmic reticulum membrane organization"/>
    <property type="evidence" value="ECO:0007669"/>
    <property type="project" value="TreeGrafter"/>
</dbReference>
<dbReference type="InterPro" id="IPR016763">
    <property type="entry name" value="VAP"/>
</dbReference>
<gene>
    <name evidence="10" type="ORF">CI238_00179</name>
</gene>
<dbReference type="Proteomes" id="UP000076584">
    <property type="component" value="Unassembled WGS sequence"/>
</dbReference>
<comment type="subcellular location">
    <subcellularLocation>
        <location evidence="1">Membrane</location>
        <topology evidence="1">Single-pass type IV membrane protein</topology>
    </subcellularLocation>
</comment>
<dbReference type="PROSITE" id="PS50202">
    <property type="entry name" value="MSP"/>
    <property type="match status" value="1"/>
</dbReference>
<keyword evidence="11" id="KW-1185">Reference proteome</keyword>
<dbReference type="EMBL" id="LFIW01002504">
    <property type="protein sequence ID" value="KZL68439.1"/>
    <property type="molecule type" value="Genomic_DNA"/>
</dbReference>
<dbReference type="GO" id="GO:0005789">
    <property type="term" value="C:endoplasmic reticulum membrane"/>
    <property type="evidence" value="ECO:0007669"/>
    <property type="project" value="InterPro"/>
</dbReference>
<keyword evidence="3 8" id="KW-0812">Transmembrane</keyword>
<keyword evidence="4 8" id="KW-1133">Transmembrane helix</keyword>
<reference evidence="10 11" key="1">
    <citation type="submission" date="2015-06" db="EMBL/GenBank/DDBJ databases">
        <title>Survival trade-offs in plant roots during colonization by closely related pathogenic and mutualistic fungi.</title>
        <authorList>
            <person name="Hacquard S."/>
            <person name="Kracher B."/>
            <person name="Hiruma K."/>
            <person name="Weinman A."/>
            <person name="Muench P."/>
            <person name="Garrido Oter R."/>
            <person name="Ver Loren van Themaat E."/>
            <person name="Dallerey J.-F."/>
            <person name="Damm U."/>
            <person name="Henrissat B."/>
            <person name="Lespinet O."/>
            <person name="Thon M."/>
            <person name="Kemen E."/>
            <person name="McHardy A.C."/>
            <person name="Schulze-Lefert P."/>
            <person name="O'Connell R.J."/>
        </authorList>
    </citation>
    <scope>NUCLEOTIDE SEQUENCE [LARGE SCALE GENOMIC DNA]</scope>
    <source>
        <strain evidence="10 11">MAFF 238704</strain>
    </source>
</reference>
<dbReference type="InterPro" id="IPR008962">
    <property type="entry name" value="PapD-like_sf"/>
</dbReference>
<evidence type="ECO:0000256" key="1">
    <source>
        <dbReference type="ARBA" id="ARBA00004211"/>
    </source>
</evidence>
<dbReference type="Gene3D" id="2.60.40.10">
    <property type="entry name" value="Immunoglobulins"/>
    <property type="match status" value="1"/>
</dbReference>
<dbReference type="SUPFAM" id="SSF49354">
    <property type="entry name" value="PapD-like"/>
    <property type="match status" value="1"/>
</dbReference>